<evidence type="ECO:0000259" key="2">
    <source>
        <dbReference type="PROSITE" id="PS51352"/>
    </source>
</evidence>
<dbReference type="VEuPathDB" id="FungiDB:C7M61_004076"/>
<reference evidence="4 5" key="1">
    <citation type="submission" date="2018-03" db="EMBL/GenBank/DDBJ databases">
        <title>Candida pseudohaemulonii genome assembly and annotation.</title>
        <authorList>
            <person name="Munoz J.F."/>
            <person name="Gade L.G."/>
            <person name="Chow N.A."/>
            <person name="Litvintseva A.P."/>
            <person name="Loparev V.N."/>
            <person name="Cuomo C.A."/>
        </authorList>
    </citation>
    <scope>NUCLEOTIDE SEQUENCE [LARGE SCALE GENOMIC DNA]</scope>
    <source>
        <strain evidence="4 5">B12108</strain>
    </source>
</reference>
<dbReference type="Gene3D" id="2.60.120.470">
    <property type="entry name" value="PITH domain"/>
    <property type="match status" value="1"/>
</dbReference>
<accession>A0A2P7YJW5</accession>
<dbReference type="InterPro" id="IPR010400">
    <property type="entry name" value="PITH_dom"/>
</dbReference>
<proteinExistence type="predicted"/>
<dbReference type="GO" id="GO:0005737">
    <property type="term" value="C:cytoplasm"/>
    <property type="evidence" value="ECO:0007669"/>
    <property type="project" value="UniProtKB-ARBA"/>
</dbReference>
<dbReference type="Proteomes" id="UP000241107">
    <property type="component" value="Unassembled WGS sequence"/>
</dbReference>
<dbReference type="SUPFAM" id="SSF49785">
    <property type="entry name" value="Galactose-binding domain-like"/>
    <property type="match status" value="1"/>
</dbReference>
<evidence type="ECO:0000259" key="3">
    <source>
        <dbReference type="PROSITE" id="PS51532"/>
    </source>
</evidence>
<dbReference type="Pfam" id="PF06201">
    <property type="entry name" value="PITH"/>
    <property type="match status" value="1"/>
</dbReference>
<dbReference type="Pfam" id="PF00085">
    <property type="entry name" value="Thioredoxin"/>
    <property type="match status" value="1"/>
</dbReference>
<keyword evidence="5" id="KW-1185">Reference proteome</keyword>
<evidence type="ECO:0000313" key="5">
    <source>
        <dbReference type="Proteomes" id="UP000241107"/>
    </source>
</evidence>
<organism evidence="4 5">
    <name type="scientific">Candidozyma pseudohaemuli</name>
    <dbReference type="NCBI Taxonomy" id="418784"/>
    <lineage>
        <taxon>Eukaryota</taxon>
        <taxon>Fungi</taxon>
        <taxon>Dikarya</taxon>
        <taxon>Ascomycota</taxon>
        <taxon>Saccharomycotina</taxon>
        <taxon>Pichiomycetes</taxon>
        <taxon>Metschnikowiaceae</taxon>
        <taxon>Candidozyma</taxon>
    </lineage>
</organism>
<sequence>MSSIQFAKNQADFNNYLLNNKYLVAQFTASWCGPCQAIKPVIDNLYSSDKYKKLEIVRVDLDSCQEVAAKYSITSVPTFLFFENGKEVGRVQGASPKMMESFDLLNEKANADSSAGRSTGASLSASLPTELGSLIPKGYQVLNDIIHFGELVSLNALTLVKSEEAKPSVLFKVPEKQTAVLSDADSQALFFVPLNNISKVYSVLLKISDLSSYKGDLELDEDEITEETQPPSTLKLWINKPGIMSFDDAAADKNAPHVETLDLSKVSDGWYEAKLRFVRFQSVQNLTVFVDGEDEDKHTVVDKVVIVGISGDSREQGSVQQLEEE</sequence>
<dbReference type="AlphaFoldDB" id="A0A2P7YJW5"/>
<keyword evidence="1" id="KW-1015">Disulfide bond</keyword>
<dbReference type="GeneID" id="36567464"/>
<dbReference type="OrthoDB" id="2121326at2759"/>
<dbReference type="InterPro" id="IPR013766">
    <property type="entry name" value="Thioredoxin_domain"/>
</dbReference>
<dbReference type="PANTHER" id="PTHR46115">
    <property type="entry name" value="THIOREDOXIN-LIKE PROTEIN 1"/>
    <property type="match status" value="1"/>
</dbReference>
<dbReference type="PROSITE" id="PS51352">
    <property type="entry name" value="THIOREDOXIN_2"/>
    <property type="match status" value="1"/>
</dbReference>
<name>A0A2P7YJW5_9ASCO</name>
<dbReference type="Gene3D" id="3.40.30.10">
    <property type="entry name" value="Glutaredoxin"/>
    <property type="match status" value="1"/>
</dbReference>
<gene>
    <name evidence="4" type="ORF">C7M61_004076</name>
</gene>
<feature type="domain" description="PITH" evidence="3">
    <location>
        <begin position="131"/>
        <end position="325"/>
    </location>
</feature>
<dbReference type="STRING" id="418784.A0A2P7YJW5"/>
<dbReference type="InterPro" id="IPR036249">
    <property type="entry name" value="Thioredoxin-like_sf"/>
</dbReference>
<dbReference type="PRINTS" id="PR00421">
    <property type="entry name" value="THIOREDOXIN"/>
</dbReference>
<evidence type="ECO:0000313" key="4">
    <source>
        <dbReference type="EMBL" id="PSK36254.1"/>
    </source>
</evidence>
<evidence type="ECO:0000256" key="1">
    <source>
        <dbReference type="ARBA" id="ARBA00023157"/>
    </source>
</evidence>
<protein>
    <submittedName>
        <fullName evidence="4">Thioredoxin</fullName>
    </submittedName>
</protein>
<dbReference type="SUPFAM" id="SSF52833">
    <property type="entry name" value="Thioredoxin-like"/>
    <property type="match status" value="1"/>
</dbReference>
<dbReference type="InterPro" id="IPR017937">
    <property type="entry name" value="Thioredoxin_CS"/>
</dbReference>
<dbReference type="EMBL" id="PYFQ01000012">
    <property type="protein sequence ID" value="PSK36254.1"/>
    <property type="molecule type" value="Genomic_DNA"/>
</dbReference>
<dbReference type="CDD" id="cd02947">
    <property type="entry name" value="TRX_family"/>
    <property type="match status" value="1"/>
</dbReference>
<dbReference type="PROSITE" id="PS00194">
    <property type="entry name" value="THIOREDOXIN_1"/>
    <property type="match status" value="1"/>
</dbReference>
<dbReference type="PROSITE" id="PS51532">
    <property type="entry name" value="PITH"/>
    <property type="match status" value="1"/>
</dbReference>
<feature type="domain" description="Thioredoxin" evidence="2">
    <location>
        <begin position="1"/>
        <end position="114"/>
    </location>
</feature>
<dbReference type="RefSeq" id="XP_024712374.1">
    <property type="nucleotide sequence ID" value="XM_024859402.1"/>
</dbReference>
<dbReference type="InterPro" id="IPR008979">
    <property type="entry name" value="Galactose-bd-like_sf"/>
</dbReference>
<dbReference type="InterPro" id="IPR037047">
    <property type="entry name" value="PITH_dom_sf"/>
</dbReference>
<comment type="caution">
    <text evidence="4">The sequence shown here is derived from an EMBL/GenBank/DDBJ whole genome shotgun (WGS) entry which is preliminary data.</text>
</comment>